<gene>
    <name evidence="7" type="ORF">L211DRAFT_365488</name>
</gene>
<reference evidence="7 8" key="1">
    <citation type="journal article" date="2018" name="Nat. Ecol. Evol.">
        <title>Pezizomycetes genomes reveal the molecular basis of ectomycorrhizal truffle lifestyle.</title>
        <authorList>
            <person name="Murat C."/>
            <person name="Payen T."/>
            <person name="Noel B."/>
            <person name="Kuo A."/>
            <person name="Morin E."/>
            <person name="Chen J."/>
            <person name="Kohler A."/>
            <person name="Krizsan K."/>
            <person name="Balestrini R."/>
            <person name="Da Silva C."/>
            <person name="Montanini B."/>
            <person name="Hainaut M."/>
            <person name="Levati E."/>
            <person name="Barry K.W."/>
            <person name="Belfiori B."/>
            <person name="Cichocki N."/>
            <person name="Clum A."/>
            <person name="Dockter R.B."/>
            <person name="Fauchery L."/>
            <person name="Guy J."/>
            <person name="Iotti M."/>
            <person name="Le Tacon F."/>
            <person name="Lindquist E.A."/>
            <person name="Lipzen A."/>
            <person name="Malagnac F."/>
            <person name="Mello A."/>
            <person name="Molinier V."/>
            <person name="Miyauchi S."/>
            <person name="Poulain J."/>
            <person name="Riccioni C."/>
            <person name="Rubini A."/>
            <person name="Sitrit Y."/>
            <person name="Splivallo R."/>
            <person name="Traeger S."/>
            <person name="Wang M."/>
            <person name="Zifcakova L."/>
            <person name="Wipf D."/>
            <person name="Zambonelli A."/>
            <person name="Paolocci F."/>
            <person name="Nowrousian M."/>
            <person name="Ottonello S."/>
            <person name="Baldrian P."/>
            <person name="Spatafora J.W."/>
            <person name="Henrissat B."/>
            <person name="Nagy L.G."/>
            <person name="Aury J.M."/>
            <person name="Wincker P."/>
            <person name="Grigoriev I.V."/>
            <person name="Bonfante P."/>
            <person name="Martin F.M."/>
        </authorList>
    </citation>
    <scope>NUCLEOTIDE SEQUENCE [LARGE SCALE GENOMIC DNA]</scope>
    <source>
        <strain evidence="7 8">ATCC MYA-4762</strain>
    </source>
</reference>
<dbReference type="Gene3D" id="1.25.40.10">
    <property type="entry name" value="Tetratricopeptide repeat domain"/>
    <property type="match status" value="1"/>
</dbReference>
<dbReference type="PANTHER" id="PTHR47447">
    <property type="entry name" value="OS03G0856100 PROTEIN"/>
    <property type="match status" value="1"/>
</dbReference>
<evidence type="ECO:0000313" key="7">
    <source>
        <dbReference type="EMBL" id="RPB28212.1"/>
    </source>
</evidence>
<dbReference type="InterPro" id="IPR011990">
    <property type="entry name" value="TPR-like_helical_dom_sf"/>
</dbReference>
<keyword evidence="2" id="KW-0677">Repeat</keyword>
<evidence type="ECO:0000256" key="2">
    <source>
        <dbReference type="ARBA" id="ARBA00022737"/>
    </source>
</evidence>
<accession>A0A3N4M4A0</accession>
<evidence type="ECO:0000256" key="3">
    <source>
        <dbReference type="ARBA" id="ARBA00044493"/>
    </source>
</evidence>
<dbReference type="EMBL" id="ML121529">
    <property type="protein sequence ID" value="RPB28212.1"/>
    <property type="molecule type" value="Genomic_DNA"/>
</dbReference>
<comment type="similarity">
    <text evidence="1">Belongs to the CCM1 family.</text>
</comment>
<evidence type="ECO:0000313" key="8">
    <source>
        <dbReference type="Proteomes" id="UP000267821"/>
    </source>
</evidence>
<feature type="region of interest" description="Disordered" evidence="6">
    <location>
        <begin position="111"/>
        <end position="144"/>
    </location>
</feature>
<dbReference type="InterPro" id="IPR002885">
    <property type="entry name" value="PPR_rpt"/>
</dbReference>
<sequence>MQHLFRSRPPTSAVAASKSVSAGISCSGCLLPVVGERGNGLRRATDQKSISTAFTEKNDTVRARETALGGGCWKRNSGRRPMDSRTDYSEFKRRLGEFYVRFYSHMSEAAQSQDYDKSLDKNKDKSPNRYEKRDAPTITHDEPMEPSLQRYSTRATHLQVRPAAVIGAGQYSHISGYDGDLPRADQQFQLHISSDSLDTSAPSLVSTYDPTAAARFQKHPNKKRVHGFKNRVTEARYIDSSKSEEAAVSITTNLIRQNTLGLELLKIHNQRLRKLARESEDWASKTAQRQDIEMLRNALKYINSNSVADTAIATASITGKEVKSEPGAQDTGLNFREYSAPFPRYTSTKPPISLNNALQTLLTRRPVLHNVIPKVCYNLLTSYSGPDTNTYNILLRNLVLMRKNALAELVFQEMIVAGEAPDEYTIVALLELMVKSGDFKGWLSVARLQHKVEKGRRESKGRARSKYLMECLIIHAARFGKRDLIRRYTRALRNYWPQNPEPGGKVLTALIRFYCEKQEWQNGRYCWVKLLTMDEKRTQNAIQSGLKPSSEEALDERAWYWWLRHCKTCGMESELKKWAVMAKERGVDTDRLLAKGPNKLRGLHVRAKNKSPVLIRYDPAGDMWEEQRVKKQKDLSAMLTPPPPISETEKREILGDVFYERLYRPSSEDPPSQDRNLKLLMPNQVQTSKGILAPNKMQGLHAGPDKVEKEENAADLTGHEKSQIWENIVVTRMDMLLRRHKAQEIKEYKGEIRITDEERRRGEILAKWKAGIGDGREATVLEKTQKDGVLPVRARRVYY</sequence>
<dbReference type="PANTHER" id="PTHR47447:SF17">
    <property type="entry name" value="OS12G0638900 PROTEIN"/>
    <property type="match status" value="1"/>
</dbReference>
<name>A0A3N4M4A0_9PEZI</name>
<proteinExistence type="inferred from homology"/>
<keyword evidence="8" id="KW-1185">Reference proteome</keyword>
<dbReference type="InParanoid" id="A0A3N4M4A0"/>
<protein>
    <submittedName>
        <fullName evidence="7">Uncharacterized protein</fullName>
    </submittedName>
</protein>
<dbReference type="OrthoDB" id="5322022at2759"/>
<feature type="repeat" description="PPR" evidence="5">
    <location>
        <begin position="387"/>
        <end position="421"/>
    </location>
</feature>
<evidence type="ECO:0000256" key="6">
    <source>
        <dbReference type="SAM" id="MobiDB-lite"/>
    </source>
</evidence>
<dbReference type="PROSITE" id="PS51375">
    <property type="entry name" value="PPR"/>
    <property type="match status" value="1"/>
</dbReference>
<feature type="compositionally biased region" description="Basic and acidic residues" evidence="6">
    <location>
        <begin position="114"/>
        <end position="143"/>
    </location>
</feature>
<dbReference type="AlphaFoldDB" id="A0A3N4M4A0"/>
<organism evidence="7 8">
    <name type="scientific">Terfezia boudieri ATCC MYA-4762</name>
    <dbReference type="NCBI Taxonomy" id="1051890"/>
    <lineage>
        <taxon>Eukaryota</taxon>
        <taxon>Fungi</taxon>
        <taxon>Dikarya</taxon>
        <taxon>Ascomycota</taxon>
        <taxon>Pezizomycotina</taxon>
        <taxon>Pezizomycetes</taxon>
        <taxon>Pezizales</taxon>
        <taxon>Pezizaceae</taxon>
        <taxon>Terfezia</taxon>
    </lineage>
</organism>
<dbReference type="Proteomes" id="UP000267821">
    <property type="component" value="Unassembled WGS sequence"/>
</dbReference>
<comment type="function">
    <text evidence="3">Regulates mitochondrial small subunit maturation by controlling 15S rRNA 5'-end processing. Localizes to the 5' precursor of the 15S rRNA in a position that is subsequently occupied by mS47 in the mature yeast mtSSU. Uses structure and sequence-specific RNA recognition, binding to a single-stranded region of the precursor and specifically recognizing bases -6 to -1. The exchange of Ccm1 for mS47 is coupled to the irreversible removal of precursor rRNA that is accompanied by conformational changes of the mitoribosomal proteins uS5m and mS26. These conformational changes signal completion of 5'-end rRNA processing through protection of the mature 5'-end of the 15S rRNA and stabilization of mS47. The removal of the 5' precursor together with the dissociation of Ccm1 may be catalyzed by the 5'-3' exoribonuclease Pet127. Involved in the specific removal of group I introns in mitochondrial encoded transcripts.</text>
</comment>
<comment type="subunit">
    <text evidence="4">Binds to mitochondrial small subunit 15S rRNA.</text>
</comment>
<evidence type="ECO:0000256" key="5">
    <source>
        <dbReference type="PROSITE-ProRule" id="PRU00708"/>
    </source>
</evidence>
<evidence type="ECO:0000256" key="4">
    <source>
        <dbReference type="ARBA" id="ARBA00044511"/>
    </source>
</evidence>
<evidence type="ECO:0000256" key="1">
    <source>
        <dbReference type="ARBA" id="ARBA00006192"/>
    </source>
</evidence>
<dbReference type="STRING" id="1051890.A0A3N4M4A0"/>